<dbReference type="STRING" id="178901.AmDm5_2872"/>
<organism evidence="1 2">
    <name type="scientific">Acetobacter malorum</name>
    <dbReference type="NCBI Taxonomy" id="178901"/>
    <lineage>
        <taxon>Bacteria</taxon>
        <taxon>Pseudomonadati</taxon>
        <taxon>Pseudomonadota</taxon>
        <taxon>Alphaproteobacteria</taxon>
        <taxon>Acetobacterales</taxon>
        <taxon>Acetobacteraceae</taxon>
        <taxon>Acetobacter</taxon>
    </lineage>
</organism>
<dbReference type="PATRIC" id="fig|178901.10.peg.2815"/>
<evidence type="ECO:0000313" key="1">
    <source>
        <dbReference type="EMBL" id="OAG77037.1"/>
    </source>
</evidence>
<dbReference type="EMBL" id="LVHD01000018">
    <property type="protein sequence ID" value="OAG77037.1"/>
    <property type="molecule type" value="Genomic_DNA"/>
</dbReference>
<dbReference type="Pfam" id="PF13776">
    <property type="entry name" value="DUF4172"/>
    <property type="match status" value="1"/>
</dbReference>
<name>A0A087PNB7_9PROT</name>
<dbReference type="InterPro" id="IPR025230">
    <property type="entry name" value="DUF4172"/>
</dbReference>
<sequence length="42" mass="4827">MAQYIHQFGDCPDFRWNMGTISHEQTAVRHRQGRVLGSGLIL</sequence>
<protein>
    <submittedName>
        <fullName evidence="1">Cell filamentation cAMP-inducing protein Fic</fullName>
    </submittedName>
</protein>
<proteinExistence type="predicted"/>
<reference evidence="1 2" key="1">
    <citation type="submission" date="2016-03" db="EMBL/GenBank/DDBJ databases">
        <title>Draft genome sequence of Acetobacter malorum CECT 7742, a strain isolated from strawberry vinegar.</title>
        <authorList>
            <person name="Sainz F."/>
            <person name="Mas A."/>
            <person name="Torija M.J."/>
        </authorList>
    </citation>
    <scope>NUCLEOTIDE SEQUENCE [LARGE SCALE GENOMIC DNA]</scope>
    <source>
        <strain evidence="1 2">CECT 7742</strain>
    </source>
</reference>
<gene>
    <name evidence="1" type="ORF">Amal_02815</name>
</gene>
<dbReference type="AlphaFoldDB" id="A0A087PNB7"/>
<dbReference type="Proteomes" id="UP000077349">
    <property type="component" value="Unassembled WGS sequence"/>
</dbReference>
<comment type="caution">
    <text evidence="1">The sequence shown here is derived from an EMBL/GenBank/DDBJ whole genome shotgun (WGS) entry which is preliminary data.</text>
</comment>
<accession>A0A087PNB7</accession>
<evidence type="ECO:0000313" key="2">
    <source>
        <dbReference type="Proteomes" id="UP000077349"/>
    </source>
</evidence>